<dbReference type="AlphaFoldDB" id="W4Q660"/>
<keyword evidence="4" id="KW-0808">Transferase</keyword>
<keyword evidence="8" id="KW-1185">Reference proteome</keyword>
<dbReference type="Proteomes" id="UP000018890">
    <property type="component" value="Unassembled WGS sequence"/>
</dbReference>
<accession>W4Q660</accession>
<keyword evidence="5" id="KW-0256">Endoplasmic reticulum</keyword>
<dbReference type="InterPro" id="IPR048097">
    <property type="entry name" value="Cps14G-like"/>
</dbReference>
<dbReference type="Gene3D" id="3.40.50.2000">
    <property type="entry name" value="Glycogen Phosphorylase B"/>
    <property type="match status" value="1"/>
</dbReference>
<dbReference type="EMBL" id="BAUT01000051">
    <property type="protein sequence ID" value="GAE27467.1"/>
    <property type="molecule type" value="Genomic_DNA"/>
</dbReference>
<dbReference type="RefSeq" id="WP_034748758.1">
    <property type="nucleotide sequence ID" value="NZ_BAUT01000051.1"/>
</dbReference>
<dbReference type="InterPro" id="IPR039042">
    <property type="entry name" value="Alg13-like"/>
</dbReference>
<evidence type="ECO:0000259" key="6">
    <source>
        <dbReference type="Pfam" id="PF04101"/>
    </source>
</evidence>
<comment type="similarity">
    <text evidence="2">Belongs to the glycosyltransferase 28 family.</text>
</comment>
<protein>
    <recommendedName>
        <fullName evidence="6">Glycosyl transferase family 28 C-terminal domain-containing protein</fullName>
    </recommendedName>
</protein>
<evidence type="ECO:0000256" key="1">
    <source>
        <dbReference type="ARBA" id="ARBA00004240"/>
    </source>
</evidence>
<dbReference type="NCBIfam" id="NF041548">
    <property type="entry name" value="PssE"/>
    <property type="match status" value="1"/>
</dbReference>
<comment type="caution">
    <text evidence="7">The sequence shown here is derived from an EMBL/GenBank/DDBJ whole genome shotgun (WGS) entry which is preliminary data.</text>
</comment>
<dbReference type="PANTHER" id="PTHR12867">
    <property type="entry name" value="GLYCOSYL TRANSFERASE-RELATED"/>
    <property type="match status" value="1"/>
</dbReference>
<evidence type="ECO:0000256" key="2">
    <source>
        <dbReference type="ARBA" id="ARBA00006962"/>
    </source>
</evidence>
<evidence type="ECO:0000256" key="4">
    <source>
        <dbReference type="ARBA" id="ARBA00022679"/>
    </source>
</evidence>
<evidence type="ECO:0000256" key="5">
    <source>
        <dbReference type="ARBA" id="ARBA00022824"/>
    </source>
</evidence>
<dbReference type="STRING" id="1236970.JCM9140_3615"/>
<reference evidence="7" key="1">
    <citation type="journal article" date="2014" name="Genome Announc.">
        <title>Draft Genome Sequences of Three Alkaliphilic Bacillus Strains, Bacillus wakoensis JCM 9140T, Bacillus akibai JCM 9157T, and Bacillus hemicellulosilyticus JCM 9152T.</title>
        <authorList>
            <person name="Yuki M."/>
            <person name="Oshima K."/>
            <person name="Suda W."/>
            <person name="Oshida Y."/>
            <person name="Kitamura K."/>
            <person name="Iida T."/>
            <person name="Hattori M."/>
            <person name="Ohkuma M."/>
        </authorList>
    </citation>
    <scope>NUCLEOTIDE SEQUENCE [LARGE SCALE GENOMIC DNA]</scope>
    <source>
        <strain evidence="7">JCM 9140</strain>
    </source>
</reference>
<dbReference type="GO" id="GO:0016758">
    <property type="term" value="F:hexosyltransferase activity"/>
    <property type="evidence" value="ECO:0007669"/>
    <property type="project" value="InterPro"/>
</dbReference>
<sequence length="159" mass="18146">MIFVVLGTHELSFQRLLLAVERLQKEGIITEEIVVQLGHTSFESEKMKLIPFMSYSEMERYFEEASLVITHAGTGSIITGVKKGKKVIAVARRQAHQEHNDDHQVEIVDQFTETGYIIGIKEVEQLEEALEKVKDFEPAEYQSGRDHIVGLIRSFIEKS</sequence>
<dbReference type="GO" id="GO:0006488">
    <property type="term" value="P:dolichol-linked oligosaccharide biosynthetic process"/>
    <property type="evidence" value="ECO:0007669"/>
    <property type="project" value="InterPro"/>
</dbReference>
<dbReference type="SUPFAM" id="SSF53756">
    <property type="entry name" value="UDP-Glycosyltransferase/glycogen phosphorylase"/>
    <property type="match status" value="1"/>
</dbReference>
<dbReference type="PANTHER" id="PTHR12867:SF6">
    <property type="entry name" value="N-ACETYLGLUCOSAMINYLDIPHOSPHODOLICHOL N-ACETYLGLUCOSAMINYLTRANSFERASE"/>
    <property type="match status" value="1"/>
</dbReference>
<evidence type="ECO:0000313" key="7">
    <source>
        <dbReference type="EMBL" id="GAE27467.1"/>
    </source>
</evidence>
<dbReference type="Pfam" id="PF04101">
    <property type="entry name" value="Glyco_tran_28_C"/>
    <property type="match status" value="1"/>
</dbReference>
<dbReference type="OrthoDB" id="9814973at2"/>
<dbReference type="InterPro" id="IPR007235">
    <property type="entry name" value="Glyco_trans_28_C"/>
</dbReference>
<name>W4Q660_9BACI</name>
<keyword evidence="3" id="KW-0328">Glycosyltransferase</keyword>
<comment type="subcellular location">
    <subcellularLocation>
        <location evidence="1">Endoplasmic reticulum</location>
    </subcellularLocation>
</comment>
<proteinExistence type="inferred from homology"/>
<feature type="domain" description="Glycosyl transferase family 28 C-terminal" evidence="6">
    <location>
        <begin position="1"/>
        <end position="143"/>
    </location>
</feature>
<evidence type="ECO:0000256" key="3">
    <source>
        <dbReference type="ARBA" id="ARBA00022676"/>
    </source>
</evidence>
<evidence type="ECO:0000313" key="8">
    <source>
        <dbReference type="Proteomes" id="UP000018890"/>
    </source>
</evidence>
<gene>
    <name evidence="7" type="ORF">JCM9140_3615</name>
</gene>
<organism evidence="7 8">
    <name type="scientific">Halalkalibacter wakoensis JCM 9140</name>
    <dbReference type="NCBI Taxonomy" id="1236970"/>
    <lineage>
        <taxon>Bacteria</taxon>
        <taxon>Bacillati</taxon>
        <taxon>Bacillota</taxon>
        <taxon>Bacilli</taxon>
        <taxon>Bacillales</taxon>
        <taxon>Bacillaceae</taxon>
        <taxon>Halalkalibacter</taxon>
    </lineage>
</organism>